<sequence>MTDFTRWEVQSRLLTYFLYIMKILIVSQYYFPEQFQINDIAPELVKRGHEITILCGLPNYPKGVYFEGFDNKESVEIKEKEYFKQTGVHVIHIEQVLRSKNPLKLVMNYFTFAYNSKKAVHTLSSDFDVVFCYQLSPVTSMYAAMEYKKLYGTPILFYTLDLWPVSAESILKSEKNPLMLPVTRMSQKLYQSADRILVTSRPFIDYIERVNGVERERMGYLPQHAGDTMLEMNLLKEVENGCADFMFAGNLGKGQRIDVIISAAAELGNRTDYKVHIVGDGSMRETLEKMVKKKGLEHNVVFYGNQKRDDMPSFYKKADALLITLRGNNEVGNTMPGKLQMYMTTGKPIFGSINGAANEVIKEAKCGACVQAGDYKGLAELMRTYIEEPEKYKDCGYNARHYFKEHFTLEHYMNELEHELQVLCDKRH</sequence>
<proteinExistence type="predicted"/>
<dbReference type="AlphaFoldDB" id="A0A6I7MJU7"/>
<evidence type="ECO:0000313" key="1">
    <source>
        <dbReference type="EMBL" id="KAB4451653.1"/>
    </source>
</evidence>
<accession>A0A6I7MJU7</accession>
<dbReference type="InterPro" id="IPR001296">
    <property type="entry name" value="Glyco_trans_1"/>
</dbReference>
<dbReference type="Proteomes" id="UP000436825">
    <property type="component" value="Unassembled WGS sequence"/>
</dbReference>
<dbReference type="SUPFAM" id="SSF53756">
    <property type="entry name" value="UDP-Glycosyltransferase/glycogen phosphorylase"/>
    <property type="match status" value="1"/>
</dbReference>
<dbReference type="InterPro" id="IPR028098">
    <property type="entry name" value="Glyco_trans_4-like_N"/>
</dbReference>
<dbReference type="Pfam" id="PF13439">
    <property type="entry name" value="Glyco_transf_4"/>
    <property type="match status" value="1"/>
</dbReference>
<reference evidence="1 2" key="1">
    <citation type="journal article" date="2019" name="Nat. Med.">
        <title>A library of human gut bacterial isolates paired with longitudinal multiomics data enables mechanistic microbiome research.</title>
        <authorList>
            <person name="Poyet M."/>
            <person name="Groussin M."/>
            <person name="Gibbons S.M."/>
            <person name="Avila-Pacheco J."/>
            <person name="Jiang X."/>
            <person name="Kearney S.M."/>
            <person name="Perrotta A.R."/>
            <person name="Berdy B."/>
            <person name="Zhao S."/>
            <person name="Lieberman T.D."/>
            <person name="Swanson P.K."/>
            <person name="Smith M."/>
            <person name="Roesemann S."/>
            <person name="Alexander J.E."/>
            <person name="Rich S.A."/>
            <person name="Livny J."/>
            <person name="Vlamakis H."/>
            <person name="Clish C."/>
            <person name="Bullock K."/>
            <person name="Deik A."/>
            <person name="Scott J."/>
            <person name="Pierce K.A."/>
            <person name="Xavier R.J."/>
            <person name="Alm E.J."/>
        </authorList>
    </citation>
    <scope>NUCLEOTIDE SEQUENCE [LARGE SCALE GENOMIC DNA]</scope>
    <source>
        <strain evidence="1 2">BIOML-A160</strain>
    </source>
</reference>
<dbReference type="EMBL" id="WCRW01000020">
    <property type="protein sequence ID" value="KAB4451653.1"/>
    <property type="molecule type" value="Genomic_DNA"/>
</dbReference>
<dbReference type="GO" id="GO:0016757">
    <property type="term" value="F:glycosyltransferase activity"/>
    <property type="evidence" value="ECO:0007669"/>
    <property type="project" value="InterPro"/>
</dbReference>
<comment type="caution">
    <text evidence="1">The sequence shown here is derived from an EMBL/GenBank/DDBJ whole genome shotgun (WGS) entry which is preliminary data.</text>
</comment>
<dbReference type="Gene3D" id="3.40.50.2000">
    <property type="entry name" value="Glycogen Phosphorylase B"/>
    <property type="match status" value="2"/>
</dbReference>
<dbReference type="PANTHER" id="PTHR12526">
    <property type="entry name" value="GLYCOSYLTRANSFERASE"/>
    <property type="match status" value="1"/>
</dbReference>
<organism evidence="1 2">
    <name type="scientific">Bacteroides thetaiotaomicron</name>
    <dbReference type="NCBI Taxonomy" id="818"/>
    <lineage>
        <taxon>Bacteria</taxon>
        <taxon>Pseudomonadati</taxon>
        <taxon>Bacteroidota</taxon>
        <taxon>Bacteroidia</taxon>
        <taxon>Bacteroidales</taxon>
        <taxon>Bacteroidaceae</taxon>
        <taxon>Bacteroides</taxon>
    </lineage>
</organism>
<keyword evidence="1" id="KW-0808">Transferase</keyword>
<dbReference type="Pfam" id="PF00534">
    <property type="entry name" value="Glycos_transf_1"/>
    <property type="match status" value="1"/>
</dbReference>
<dbReference type="CDD" id="cd03794">
    <property type="entry name" value="GT4_WbuB-like"/>
    <property type="match status" value="1"/>
</dbReference>
<gene>
    <name evidence="1" type="ORF">GAN75_22160</name>
</gene>
<protein>
    <submittedName>
        <fullName evidence="1">Glycosyltransferase family 4 protein</fullName>
    </submittedName>
</protein>
<dbReference type="RefSeq" id="WP_143919504.1">
    <property type="nucleotide sequence ID" value="NZ_JANUOQ010000001.1"/>
</dbReference>
<evidence type="ECO:0000313" key="2">
    <source>
        <dbReference type="Proteomes" id="UP000436825"/>
    </source>
</evidence>
<name>A0A6I7MJU7_BACT4</name>